<evidence type="ECO:0000313" key="1">
    <source>
        <dbReference type="EMBL" id="MDP9803597.1"/>
    </source>
</evidence>
<evidence type="ECO:0000313" key="2">
    <source>
        <dbReference type="Proteomes" id="UP001240164"/>
    </source>
</evidence>
<organism evidence="1 2">
    <name type="scientific">Acinetobacter calcoaceticus</name>
    <dbReference type="NCBI Taxonomy" id="471"/>
    <lineage>
        <taxon>Bacteria</taxon>
        <taxon>Pseudomonadati</taxon>
        <taxon>Pseudomonadota</taxon>
        <taxon>Gammaproteobacteria</taxon>
        <taxon>Moraxellales</taxon>
        <taxon>Moraxellaceae</taxon>
        <taxon>Acinetobacter</taxon>
        <taxon>Acinetobacter calcoaceticus/baumannii complex</taxon>
    </lineage>
</organism>
<dbReference type="NCBIfam" id="NF038104">
    <property type="entry name" value="lipo_NF038104"/>
    <property type="match status" value="1"/>
</dbReference>
<dbReference type="AlphaFoldDB" id="A0ABD5APA6"/>
<reference evidence="1 2" key="1">
    <citation type="submission" date="2023-07" db="EMBL/GenBank/DDBJ databases">
        <title>Sorghum-associated microbial communities from plants grown in Nebraska, USA.</title>
        <authorList>
            <person name="Schachtman D."/>
        </authorList>
    </citation>
    <scope>NUCLEOTIDE SEQUENCE [LARGE SCALE GENOMIC DNA]</scope>
    <source>
        <strain evidence="1 2">CC146</strain>
    </source>
</reference>
<dbReference type="PROSITE" id="PS51257">
    <property type="entry name" value="PROKAR_LIPOPROTEIN"/>
    <property type="match status" value="1"/>
</dbReference>
<name>A0ABD5APA6_ACICA</name>
<dbReference type="EMBL" id="JAUSQP010000002">
    <property type="protein sequence ID" value="MDP9803597.1"/>
    <property type="molecule type" value="Genomic_DNA"/>
</dbReference>
<gene>
    <name evidence="1" type="ORF">J2771_001856</name>
</gene>
<protein>
    <recommendedName>
        <fullName evidence="3">NF038104 family lipoprotein</fullName>
    </recommendedName>
</protein>
<sequence>MKTITSLVAIIGCTLMLQGCVYKLVTVPVGIAYKTTKGVVKGTAAVVGAVIPDGDDDKKEKESDE</sequence>
<proteinExistence type="predicted"/>
<dbReference type="Proteomes" id="UP001240164">
    <property type="component" value="Unassembled WGS sequence"/>
</dbReference>
<accession>A0ABD5APA6</accession>
<dbReference type="RefSeq" id="WP_307011419.1">
    <property type="nucleotide sequence ID" value="NZ_JAUSQP010000002.1"/>
</dbReference>
<evidence type="ECO:0008006" key="3">
    <source>
        <dbReference type="Google" id="ProtNLM"/>
    </source>
</evidence>
<comment type="caution">
    <text evidence="1">The sequence shown here is derived from an EMBL/GenBank/DDBJ whole genome shotgun (WGS) entry which is preliminary data.</text>
</comment>